<proteinExistence type="predicted"/>
<evidence type="ECO:0000313" key="2">
    <source>
        <dbReference type="Proteomes" id="UP000199659"/>
    </source>
</evidence>
<sequence length="97" mass="11401">MIELYVNGGKPVKMSDVPYCVIFVTEDIYDKIGLFEKGMTDLWKLSQRKPEDTTCWTICTIPYTEKIRNYPYVLLYTDWGGECIANWYICANGFYKE</sequence>
<gene>
    <name evidence="1" type="ORF">SAMN05661086_02210</name>
</gene>
<reference evidence="1 2" key="1">
    <citation type="submission" date="2016-10" db="EMBL/GenBank/DDBJ databases">
        <authorList>
            <person name="de Groot N.N."/>
        </authorList>
    </citation>
    <scope>NUCLEOTIDE SEQUENCE [LARGE SCALE GENOMIC DNA]</scope>
    <source>
        <strain evidence="1 2">743A</strain>
    </source>
</reference>
<evidence type="ECO:0000313" key="1">
    <source>
        <dbReference type="EMBL" id="SFR86525.1"/>
    </source>
</evidence>
<accession>A0A1I6K5J0</accession>
<name>A0A1I6K5J0_9FIRM</name>
<dbReference type="EMBL" id="FOYZ01000008">
    <property type="protein sequence ID" value="SFR86525.1"/>
    <property type="molecule type" value="Genomic_DNA"/>
</dbReference>
<protein>
    <submittedName>
        <fullName evidence="1">Uncharacterized protein</fullName>
    </submittedName>
</protein>
<organism evidence="1 2">
    <name type="scientific">Anaeromicropila populeti</name>
    <dbReference type="NCBI Taxonomy" id="37658"/>
    <lineage>
        <taxon>Bacteria</taxon>
        <taxon>Bacillati</taxon>
        <taxon>Bacillota</taxon>
        <taxon>Clostridia</taxon>
        <taxon>Lachnospirales</taxon>
        <taxon>Lachnospiraceae</taxon>
        <taxon>Anaeromicropila</taxon>
    </lineage>
</organism>
<keyword evidence="2" id="KW-1185">Reference proteome</keyword>
<dbReference type="Proteomes" id="UP000199659">
    <property type="component" value="Unassembled WGS sequence"/>
</dbReference>
<dbReference type="AlphaFoldDB" id="A0A1I6K5J0"/>